<accession>A0ABT7EFR0</accession>
<dbReference type="Proteomes" id="UP001301012">
    <property type="component" value="Unassembled WGS sequence"/>
</dbReference>
<evidence type="ECO:0000313" key="2">
    <source>
        <dbReference type="EMBL" id="MDK2564968.1"/>
    </source>
</evidence>
<gene>
    <name evidence="2" type="ORF">QOZ84_15645</name>
</gene>
<dbReference type="Pfam" id="PF12146">
    <property type="entry name" value="Hydrolase_4"/>
    <property type="match status" value="1"/>
</dbReference>
<dbReference type="GO" id="GO:0016787">
    <property type="term" value="F:hydrolase activity"/>
    <property type="evidence" value="ECO:0007669"/>
    <property type="project" value="UniProtKB-KW"/>
</dbReference>
<organism evidence="2 3">
    <name type="scientific">Romboutsia sedimentorum</name>
    <dbReference type="NCBI Taxonomy" id="1368474"/>
    <lineage>
        <taxon>Bacteria</taxon>
        <taxon>Bacillati</taxon>
        <taxon>Bacillota</taxon>
        <taxon>Clostridia</taxon>
        <taxon>Peptostreptococcales</taxon>
        <taxon>Peptostreptococcaceae</taxon>
        <taxon>Romboutsia</taxon>
    </lineage>
</organism>
<keyword evidence="2" id="KW-0378">Hydrolase</keyword>
<proteinExistence type="predicted"/>
<dbReference type="Gene3D" id="3.40.50.1820">
    <property type="entry name" value="alpha/beta hydrolase"/>
    <property type="match status" value="1"/>
</dbReference>
<evidence type="ECO:0000259" key="1">
    <source>
        <dbReference type="Pfam" id="PF12146"/>
    </source>
</evidence>
<reference evidence="2 3" key="1">
    <citation type="submission" date="2023-05" db="EMBL/GenBank/DDBJ databases">
        <title>Rombocin, a short stable natural nisin variant, displays selective antimicrobial activity against Listeria monocytogenes and employs dual mode of action to kill target bacterial strains.</title>
        <authorList>
            <person name="Wambui J."/>
            <person name="Stephan R."/>
            <person name="Kuipers O.P."/>
        </authorList>
    </citation>
    <scope>NUCLEOTIDE SEQUENCE [LARGE SCALE GENOMIC DNA]</scope>
    <source>
        <strain evidence="2 3">RC002</strain>
    </source>
</reference>
<dbReference type="EMBL" id="JASKYM010000014">
    <property type="protein sequence ID" value="MDK2564968.1"/>
    <property type="molecule type" value="Genomic_DNA"/>
</dbReference>
<dbReference type="InterPro" id="IPR022742">
    <property type="entry name" value="Hydrolase_4"/>
</dbReference>
<dbReference type="InterPro" id="IPR029058">
    <property type="entry name" value="AB_hydrolase_fold"/>
</dbReference>
<evidence type="ECO:0000313" key="3">
    <source>
        <dbReference type="Proteomes" id="UP001301012"/>
    </source>
</evidence>
<protein>
    <submittedName>
        <fullName evidence="2">Alpha/beta hydrolase</fullName>
    </submittedName>
</protein>
<dbReference type="SUPFAM" id="SSF53474">
    <property type="entry name" value="alpha/beta-Hydrolases"/>
    <property type="match status" value="1"/>
</dbReference>
<feature type="domain" description="Serine aminopeptidase S33" evidence="1">
    <location>
        <begin position="25"/>
        <end position="277"/>
    </location>
</feature>
<sequence>MKNKEQYFKGTQEVPIHYKIYEVKNEKAKIVISHGFCETSVRYRELIKVFNKVGYSVYILDHRGHGYSGRLGIDDSQINVEKFDYYVEDFKIFIDTIVKKDETKLFLFAHSMGGCIGGLFLERYPDYFDAAILNAPMMQIHTGKYPDIISKLIANIVCAFGQGKRYILGHKPYDGKPDLIGSGTSSQKRYDTYFDKQLKDKNLQTSGGSFNWLKESFKATKEVVENSSKIQVPVLLIQAGKDSYVKPDGHDKFVQGNSKCELHHIKESKHEVYIEKDEIFNPYIKKILGFYDSNLK</sequence>
<dbReference type="InterPro" id="IPR051044">
    <property type="entry name" value="MAG_DAG_Lipase"/>
</dbReference>
<name>A0ABT7EFR0_9FIRM</name>
<dbReference type="PANTHER" id="PTHR11614">
    <property type="entry name" value="PHOSPHOLIPASE-RELATED"/>
    <property type="match status" value="1"/>
</dbReference>
<comment type="caution">
    <text evidence="2">The sequence shown here is derived from an EMBL/GenBank/DDBJ whole genome shotgun (WGS) entry which is preliminary data.</text>
</comment>
<keyword evidence="3" id="KW-1185">Reference proteome</keyword>
<dbReference type="RefSeq" id="WP_284133835.1">
    <property type="nucleotide sequence ID" value="NZ_JASKYM010000014.1"/>
</dbReference>